<gene>
    <name evidence="1" type="ORF">LCGC14_2602020</name>
</gene>
<dbReference type="Pfam" id="PF13385">
    <property type="entry name" value="Laminin_G_3"/>
    <property type="match status" value="1"/>
</dbReference>
<dbReference type="EMBL" id="LAZR01043954">
    <property type="protein sequence ID" value="KKL05837.1"/>
    <property type="molecule type" value="Genomic_DNA"/>
</dbReference>
<reference evidence="1" key="1">
    <citation type="journal article" date="2015" name="Nature">
        <title>Complex archaea that bridge the gap between prokaryotes and eukaryotes.</title>
        <authorList>
            <person name="Spang A."/>
            <person name="Saw J.H."/>
            <person name="Jorgensen S.L."/>
            <person name="Zaremba-Niedzwiedzka K."/>
            <person name="Martijn J."/>
            <person name="Lind A.E."/>
            <person name="van Eijk R."/>
            <person name="Schleper C."/>
            <person name="Guy L."/>
            <person name="Ettema T.J."/>
        </authorList>
    </citation>
    <scope>NUCLEOTIDE SEQUENCE</scope>
</reference>
<name>A0A0F9AW75_9ZZZZ</name>
<dbReference type="SUPFAM" id="SSF49899">
    <property type="entry name" value="Concanavalin A-like lectins/glucanases"/>
    <property type="match status" value="1"/>
</dbReference>
<evidence type="ECO:0008006" key="2">
    <source>
        <dbReference type="Google" id="ProtNLM"/>
    </source>
</evidence>
<proteinExistence type="predicted"/>
<dbReference type="Gene3D" id="2.60.120.200">
    <property type="match status" value="1"/>
</dbReference>
<sequence length="143" mass="14944">MLGSIITTSAGIELFISGTLSLALDDGTDNVSTSTVALDLNTWYHAIIFVDRSGNAQWYLNGVASGSAPSVTTVAETLTVANTLMFGANGAGAQPSSSGIAYLAMWLQDAWLDTHLQATVAQERFNRLIGIHPSKAEGTAIPT</sequence>
<evidence type="ECO:0000313" key="1">
    <source>
        <dbReference type="EMBL" id="KKL05837.1"/>
    </source>
</evidence>
<dbReference type="InterPro" id="IPR013320">
    <property type="entry name" value="ConA-like_dom_sf"/>
</dbReference>
<comment type="caution">
    <text evidence="1">The sequence shown here is derived from an EMBL/GenBank/DDBJ whole genome shotgun (WGS) entry which is preliminary data.</text>
</comment>
<protein>
    <recommendedName>
        <fullName evidence="2">LamG-like jellyroll fold domain-containing protein</fullName>
    </recommendedName>
</protein>
<accession>A0A0F9AW75</accession>
<feature type="non-terminal residue" evidence="1">
    <location>
        <position position="143"/>
    </location>
</feature>
<organism evidence="1">
    <name type="scientific">marine sediment metagenome</name>
    <dbReference type="NCBI Taxonomy" id="412755"/>
    <lineage>
        <taxon>unclassified sequences</taxon>
        <taxon>metagenomes</taxon>
        <taxon>ecological metagenomes</taxon>
    </lineage>
</organism>
<dbReference type="AlphaFoldDB" id="A0A0F9AW75"/>